<evidence type="ECO:0000313" key="4">
    <source>
        <dbReference type="Proteomes" id="UP000225889"/>
    </source>
</evidence>
<organism evidence="3 4">
    <name type="scientific">Pseudobutyrivibrio ruminis</name>
    <dbReference type="NCBI Taxonomy" id="46206"/>
    <lineage>
        <taxon>Bacteria</taxon>
        <taxon>Bacillati</taxon>
        <taxon>Bacillota</taxon>
        <taxon>Clostridia</taxon>
        <taxon>Lachnospirales</taxon>
        <taxon>Lachnospiraceae</taxon>
        <taxon>Pseudobutyrivibrio</taxon>
    </lineage>
</organism>
<accession>A0A2G3DRL1</accession>
<evidence type="ECO:0000313" key="3">
    <source>
        <dbReference type="EMBL" id="PHU33676.1"/>
    </source>
</evidence>
<keyword evidence="1" id="KW-1133">Transmembrane helix</keyword>
<feature type="transmembrane region" description="Helical" evidence="1">
    <location>
        <begin position="172"/>
        <end position="189"/>
    </location>
</feature>
<dbReference type="Pfam" id="PF01757">
    <property type="entry name" value="Acyl_transf_3"/>
    <property type="match status" value="1"/>
</dbReference>
<evidence type="ECO:0000259" key="2">
    <source>
        <dbReference type="Pfam" id="PF01757"/>
    </source>
</evidence>
<feature type="transmembrane region" description="Helical" evidence="1">
    <location>
        <begin position="12"/>
        <end position="36"/>
    </location>
</feature>
<feature type="domain" description="Acyltransferase 3" evidence="2">
    <location>
        <begin position="10"/>
        <end position="365"/>
    </location>
</feature>
<dbReference type="InterPro" id="IPR002656">
    <property type="entry name" value="Acyl_transf_3_dom"/>
</dbReference>
<evidence type="ECO:0000256" key="1">
    <source>
        <dbReference type="SAM" id="Phobius"/>
    </source>
</evidence>
<feature type="transmembrane region" description="Helical" evidence="1">
    <location>
        <begin position="56"/>
        <end position="85"/>
    </location>
</feature>
<dbReference type="RefSeq" id="WP_099392818.1">
    <property type="nucleotide sequence ID" value="NZ_PDYF01000083.1"/>
</dbReference>
<dbReference type="AlphaFoldDB" id="A0A2G3DRL1"/>
<keyword evidence="1" id="KW-0812">Transmembrane</keyword>
<name>A0A2G3DRL1_9FIRM</name>
<keyword evidence="1" id="KW-0472">Membrane</keyword>
<sequence length="383" mass="44118">MENKSGRQSNIELLRIIAMLMIICYHIIIHCVNIQISNPASIERLQNGWFSTPDFYSQLLMLALMMPLGLVGNAIFIMISGYFLADREIDMLKVSKKLISQLFFAAVTLVLASSFFIWYSCKSQFLSENMISYIKIQYFNKMSWFVGYYFIIILIAFMFLNKYLAKLTQKQYVGFLLAIFAVTELGWSGKLLDDLASGLRTVFIGVFLYALAGYIKKYDPFKKVRGYVFLLLIVLANVIIGLSYYNNVIGKIDTYYDTMATQNLTELEFIQSIPRYENFSVMVVIIGICLFELARRITIPSIGLINRIAQATFMIYLIHDNGLAYSIWQTQDWPTLLYNDTTGFLVKLLTWTLGVFVVGLVAYIVYTILKKLIVKSKWLFIKK</sequence>
<feature type="transmembrane region" description="Helical" evidence="1">
    <location>
        <begin position="195"/>
        <end position="215"/>
    </location>
</feature>
<feature type="transmembrane region" description="Helical" evidence="1">
    <location>
        <begin position="97"/>
        <end position="119"/>
    </location>
</feature>
<protein>
    <recommendedName>
        <fullName evidence="2">Acyltransferase 3 domain-containing protein</fullName>
    </recommendedName>
</protein>
<dbReference type="GO" id="GO:0016747">
    <property type="term" value="F:acyltransferase activity, transferring groups other than amino-acyl groups"/>
    <property type="evidence" value="ECO:0007669"/>
    <property type="project" value="InterPro"/>
</dbReference>
<gene>
    <name evidence="3" type="ORF">CSX01_14165</name>
</gene>
<reference evidence="3 4" key="2">
    <citation type="submission" date="2017-10" db="EMBL/GenBank/DDBJ databases">
        <authorList>
            <person name="Banno H."/>
            <person name="Chua N.-H."/>
        </authorList>
    </citation>
    <scope>NUCLEOTIDE SEQUENCE [LARGE SCALE GENOMIC DNA]</scope>
    <source>
        <strain evidence="3 4">JK626</strain>
    </source>
</reference>
<dbReference type="EMBL" id="PDYF01000083">
    <property type="protein sequence ID" value="PHU33676.1"/>
    <property type="molecule type" value="Genomic_DNA"/>
</dbReference>
<proteinExistence type="predicted"/>
<feature type="transmembrane region" description="Helical" evidence="1">
    <location>
        <begin position="348"/>
        <end position="369"/>
    </location>
</feature>
<dbReference type="Proteomes" id="UP000225889">
    <property type="component" value="Unassembled WGS sequence"/>
</dbReference>
<feature type="transmembrane region" description="Helical" evidence="1">
    <location>
        <begin position="142"/>
        <end position="160"/>
    </location>
</feature>
<feature type="transmembrane region" description="Helical" evidence="1">
    <location>
        <begin position="227"/>
        <end position="245"/>
    </location>
</feature>
<comment type="caution">
    <text evidence="3">The sequence shown here is derived from an EMBL/GenBank/DDBJ whole genome shotgun (WGS) entry which is preliminary data.</text>
</comment>
<reference evidence="3 4" key="1">
    <citation type="submission" date="2017-10" db="EMBL/GenBank/DDBJ databases">
        <title>Resolving the taxonomy of Roseburia spp., Eubacterium rectale and Agathobacter spp. through phylogenomic analysis.</title>
        <authorList>
            <person name="Sheridan P.O."/>
            <person name="Walker A.W."/>
            <person name="Duncan S.H."/>
            <person name="Scott K.P."/>
            <person name="Toole P.W.O."/>
            <person name="Luis P."/>
            <person name="Flint H.J."/>
        </authorList>
    </citation>
    <scope>NUCLEOTIDE SEQUENCE [LARGE SCALE GENOMIC DNA]</scope>
    <source>
        <strain evidence="3 4">JK626</strain>
    </source>
</reference>